<proteinExistence type="predicted"/>
<gene>
    <name evidence="1" type="ORF">SDC9_114070</name>
</gene>
<dbReference type="AlphaFoldDB" id="A0A645BVA9"/>
<sequence length="220" mass="24507">MQFDFFNGQRVLPFASQEFSVNLAMMPEAVATPGLSADTFDPIPFAVDPSFEQRGGFLSAITGKRHFFVRPGAGHGARYFSSYYAYLTDEAAANGIVSMRLNQPGGIFKQFAAPELAVGTWRFSLHIKGENIKKAEPYRSVDFLPSNDQGTLTLRISYFLGNGQRKTEVSRFSPVGDFEFREFALEHSFPENVYGVSVEVDTFCEDGGVFYIDDVRITAK</sequence>
<protein>
    <submittedName>
        <fullName evidence="1">Uncharacterized protein</fullName>
    </submittedName>
</protein>
<organism evidence="1">
    <name type="scientific">bioreactor metagenome</name>
    <dbReference type="NCBI Taxonomy" id="1076179"/>
    <lineage>
        <taxon>unclassified sequences</taxon>
        <taxon>metagenomes</taxon>
        <taxon>ecological metagenomes</taxon>
    </lineage>
</organism>
<accession>A0A645BVA9</accession>
<reference evidence="1" key="1">
    <citation type="submission" date="2019-08" db="EMBL/GenBank/DDBJ databases">
        <authorList>
            <person name="Kucharzyk K."/>
            <person name="Murdoch R.W."/>
            <person name="Higgins S."/>
            <person name="Loffler F."/>
        </authorList>
    </citation>
    <scope>NUCLEOTIDE SEQUENCE</scope>
</reference>
<name>A0A645BVA9_9ZZZZ</name>
<dbReference type="EMBL" id="VSSQ01021519">
    <property type="protein sequence ID" value="MPM67153.1"/>
    <property type="molecule type" value="Genomic_DNA"/>
</dbReference>
<comment type="caution">
    <text evidence="1">The sequence shown here is derived from an EMBL/GenBank/DDBJ whole genome shotgun (WGS) entry which is preliminary data.</text>
</comment>
<evidence type="ECO:0000313" key="1">
    <source>
        <dbReference type="EMBL" id="MPM67153.1"/>
    </source>
</evidence>